<evidence type="ECO:0000313" key="3">
    <source>
        <dbReference type="EMBL" id="UNP27359.1"/>
    </source>
</evidence>
<dbReference type="InterPro" id="IPR025164">
    <property type="entry name" value="Toastrack_DUF4097"/>
</dbReference>
<evidence type="ECO:0000313" key="4">
    <source>
        <dbReference type="Proteomes" id="UP000829194"/>
    </source>
</evidence>
<feature type="signal peptide" evidence="1">
    <location>
        <begin position="1"/>
        <end position="20"/>
    </location>
</feature>
<feature type="chain" id="PRO_5045896427" evidence="1">
    <location>
        <begin position="21"/>
        <end position="255"/>
    </location>
</feature>
<gene>
    <name evidence="3" type="ORF">MOV92_12510</name>
</gene>
<accession>A0ABY3X435</accession>
<protein>
    <submittedName>
        <fullName evidence="3">DUF4097 domain-containing protein</fullName>
    </submittedName>
</protein>
<name>A0ABY3X435_9GAMM</name>
<evidence type="ECO:0000256" key="1">
    <source>
        <dbReference type="SAM" id="SignalP"/>
    </source>
</evidence>
<keyword evidence="4" id="KW-1185">Reference proteome</keyword>
<dbReference type="Proteomes" id="UP000829194">
    <property type="component" value="Chromosome"/>
</dbReference>
<reference evidence="3 4" key="1">
    <citation type="submission" date="2022-03" db="EMBL/GenBank/DDBJ databases">
        <title>Complete genome sequence of Lysobacter capsici VKM B-2533 and Lysobacter gummosus 10.1.1, promising sources of lytic agents.</title>
        <authorList>
            <person name="Tarlachkov S.V."/>
            <person name="Kudryakova I.V."/>
            <person name="Afoshin A.S."/>
            <person name="Leontyevskaya E.A."/>
            <person name="Leontyevskaya N.V."/>
        </authorList>
    </citation>
    <scope>NUCLEOTIDE SEQUENCE [LARGE SCALE GENOMIC DNA]</scope>
    <source>
        <strain evidence="3 4">10.1.1</strain>
    </source>
</reference>
<sequence length="255" mass="26022">MRLPTALLSAAMLLPLAAQAADRCDNAQPRNLQLDLAGVKAVVFAIGSDDLTVKGAAGAKGAVEGQACASNAADLAGLTLTQQRVGDKLVVTAAHADKISLNFNGQRHMKLHATVPDNLMVQLKVGSGDASVENVSALSADVNSGDINISRVRGLVTAQVGSGDIDLDKIGSLQLLRLGSGDLKARGIARDVSIGSVGSGDVELNQVGGSVELKRLGSGDLDVSDVRGNLRVSSVGSGSVHHRGVAGRIDIPQED</sequence>
<keyword evidence="1" id="KW-0732">Signal</keyword>
<proteinExistence type="predicted"/>
<dbReference type="Gene3D" id="2.160.20.120">
    <property type="match status" value="1"/>
</dbReference>
<dbReference type="EMBL" id="CP093547">
    <property type="protein sequence ID" value="UNP27359.1"/>
    <property type="molecule type" value="Genomic_DNA"/>
</dbReference>
<evidence type="ECO:0000259" key="2">
    <source>
        <dbReference type="Pfam" id="PF13349"/>
    </source>
</evidence>
<organism evidence="3 4">
    <name type="scientific">Lysobacter gummosus</name>
    <dbReference type="NCBI Taxonomy" id="262324"/>
    <lineage>
        <taxon>Bacteria</taxon>
        <taxon>Pseudomonadati</taxon>
        <taxon>Pseudomonadota</taxon>
        <taxon>Gammaproteobacteria</taxon>
        <taxon>Lysobacterales</taxon>
        <taxon>Lysobacteraceae</taxon>
        <taxon>Lysobacter</taxon>
    </lineage>
</organism>
<dbReference type="Pfam" id="PF13349">
    <property type="entry name" value="DUF4097"/>
    <property type="match status" value="1"/>
</dbReference>
<dbReference type="RefSeq" id="WP_057943096.1">
    <property type="nucleotide sequence ID" value="NZ_CP011131.1"/>
</dbReference>
<feature type="domain" description="DUF4097" evidence="2">
    <location>
        <begin position="84"/>
        <end position="225"/>
    </location>
</feature>